<evidence type="ECO:0000256" key="20">
    <source>
        <dbReference type="ARBA" id="ARBA00032071"/>
    </source>
</evidence>
<evidence type="ECO:0000256" key="17">
    <source>
        <dbReference type="ARBA" id="ARBA00030634"/>
    </source>
</evidence>
<feature type="domain" description="Nudix hydrolase" evidence="25">
    <location>
        <begin position="1"/>
        <end position="127"/>
    </location>
</feature>
<evidence type="ECO:0000256" key="19">
    <source>
        <dbReference type="ARBA" id="ARBA00031927"/>
    </source>
</evidence>
<dbReference type="CDD" id="cd03427">
    <property type="entry name" value="NUDIX_MTH1_Nudt1"/>
    <property type="match status" value="1"/>
</dbReference>
<dbReference type="PANTHER" id="PTHR43758:SF2">
    <property type="entry name" value="OXIDIZED PURINE NUCLEOSIDE TRIPHOSPHATE HYDROLASE"/>
    <property type="match status" value="1"/>
</dbReference>
<keyword evidence="7" id="KW-0378">Hydrolase</keyword>
<reference evidence="26" key="1">
    <citation type="journal article" date="2020" name="mSystems">
        <title>Genome- and Community-Level Interaction Insights into Carbon Utilization and Element Cycling Functions of Hydrothermarchaeota in Hydrothermal Sediment.</title>
        <authorList>
            <person name="Zhou Z."/>
            <person name="Liu Y."/>
            <person name="Xu W."/>
            <person name="Pan J."/>
            <person name="Luo Z.H."/>
            <person name="Li M."/>
        </authorList>
    </citation>
    <scope>NUCLEOTIDE SEQUENCE [LARGE SCALE GENOMIC DNA]</scope>
    <source>
        <strain evidence="27">SpSt-1125</strain>
        <strain evidence="26">SpSt-8</strain>
    </source>
</reference>
<comment type="cofactor">
    <cofactor evidence="1">
        <name>Mg(2+)</name>
        <dbReference type="ChEBI" id="CHEBI:18420"/>
    </cofactor>
</comment>
<dbReference type="Pfam" id="PF00293">
    <property type="entry name" value="NUDIX"/>
    <property type="match status" value="1"/>
</dbReference>
<evidence type="ECO:0000256" key="18">
    <source>
        <dbReference type="ARBA" id="ARBA00030682"/>
    </source>
</evidence>
<evidence type="ECO:0000256" key="4">
    <source>
        <dbReference type="ARBA" id="ARBA00011245"/>
    </source>
</evidence>
<evidence type="ECO:0000256" key="5">
    <source>
        <dbReference type="ARBA" id="ARBA00022490"/>
    </source>
</evidence>
<comment type="catalytic activity">
    <reaction evidence="22">
        <text>O(6)-methyl-dGTP + H2O = O(6)-methyl-dGMP + diphosphate + H(+)</text>
        <dbReference type="Rhea" id="RHEA:67600"/>
        <dbReference type="ChEBI" id="CHEBI:15377"/>
        <dbReference type="ChEBI" id="CHEBI:15378"/>
        <dbReference type="ChEBI" id="CHEBI:33019"/>
        <dbReference type="ChEBI" id="CHEBI:169974"/>
        <dbReference type="ChEBI" id="CHEBI:169975"/>
    </reaction>
    <physiologicalReaction direction="left-to-right" evidence="22">
        <dbReference type="Rhea" id="RHEA:67601"/>
    </physiologicalReaction>
</comment>
<protein>
    <recommendedName>
        <fullName evidence="15">Oxidized purine nucleoside triphosphate hydrolase</fullName>
        <ecNumber evidence="14">3.6.1.56</ecNumber>
    </recommendedName>
    <alternativeName>
        <fullName evidence="19">2-hydroxy-dATP diphosphatase</fullName>
    </alternativeName>
    <alternativeName>
        <fullName evidence="18">7,8-dihydro-8-oxoguanine triphosphatase</fullName>
    </alternativeName>
    <alternativeName>
        <fullName evidence="17">8-oxo-dGTPase</fullName>
    </alternativeName>
    <alternativeName>
        <fullName evidence="20">Methylated purine nucleoside triphosphate hydrolase</fullName>
    </alternativeName>
    <alternativeName>
        <fullName evidence="16">Nucleoside diphosphate-linked moiety X motif 1</fullName>
    </alternativeName>
</protein>
<evidence type="ECO:0000256" key="2">
    <source>
        <dbReference type="ARBA" id="ARBA00004496"/>
    </source>
</evidence>
<evidence type="ECO:0000313" key="26">
    <source>
        <dbReference type="EMBL" id="HGB25679.1"/>
    </source>
</evidence>
<keyword evidence="6" id="KW-0479">Metal-binding</keyword>
<proteinExistence type="inferred from homology"/>
<organism evidence="26">
    <name type="scientific">Thermofilum pendens</name>
    <dbReference type="NCBI Taxonomy" id="2269"/>
    <lineage>
        <taxon>Archaea</taxon>
        <taxon>Thermoproteota</taxon>
        <taxon>Thermoprotei</taxon>
        <taxon>Thermofilales</taxon>
        <taxon>Thermofilaceae</taxon>
        <taxon>Thermofilum</taxon>
    </lineage>
</organism>
<evidence type="ECO:0000256" key="3">
    <source>
        <dbReference type="ARBA" id="ARBA00005582"/>
    </source>
</evidence>
<evidence type="ECO:0000256" key="6">
    <source>
        <dbReference type="ARBA" id="ARBA00022723"/>
    </source>
</evidence>
<evidence type="ECO:0000256" key="1">
    <source>
        <dbReference type="ARBA" id="ARBA00001946"/>
    </source>
</evidence>
<dbReference type="InterPro" id="IPR015797">
    <property type="entry name" value="NUDIX_hydrolase-like_dom_sf"/>
</dbReference>
<dbReference type="InterPro" id="IPR003563">
    <property type="entry name" value="8ODP"/>
</dbReference>
<evidence type="ECO:0000259" key="25">
    <source>
        <dbReference type="PROSITE" id="PS51462"/>
    </source>
</evidence>
<evidence type="ECO:0000313" key="27">
    <source>
        <dbReference type="EMBL" id="HHP04721.1"/>
    </source>
</evidence>
<evidence type="ECO:0000256" key="15">
    <source>
        <dbReference type="ARBA" id="ARBA00026218"/>
    </source>
</evidence>
<keyword evidence="9" id="KW-0694">RNA-binding</keyword>
<keyword evidence="5" id="KW-0963">Cytoplasm</keyword>
<comment type="caution">
    <text evidence="26">The sequence shown here is derived from an EMBL/GenBank/DDBJ whole genome shotgun (WGS) entry which is preliminary data.</text>
</comment>
<dbReference type="PRINTS" id="PR01403">
    <property type="entry name" value="8OXTPHPHTASE"/>
</dbReference>
<comment type="similarity">
    <text evidence="3">Belongs to the Nudix hydrolase family.</text>
</comment>
<evidence type="ECO:0000256" key="10">
    <source>
        <dbReference type="ARBA" id="ARBA00024448"/>
    </source>
</evidence>
<comment type="function">
    <text evidence="24">Oxidized purine nucleoside triphosphate hydrolase which is a prominent sanitizer of the oxidized nucleotide pool. Catalyzes the hydrolysis of 2-oxo-dATP (2-hydroxy-dATP) into 2-oxo-dAMP. Also has a significant hydrolase activity toward 2-oxo-ATP, 8-oxo-dGTP and 8-oxo-dATP. Through the hydrolysis of oxidized purine nucleoside triphosphates, prevents their incorporation into DNA and the subsequent transversions A:T to C:G and G:C to T:A. Also catalyzes the hydrolysis of methylated purine nucleoside triphosphate preventing their integration into DNA. Through this antimutagenic activity protects cells from oxidative stress.</text>
</comment>
<evidence type="ECO:0000256" key="9">
    <source>
        <dbReference type="ARBA" id="ARBA00022884"/>
    </source>
</evidence>
<evidence type="ECO:0000256" key="7">
    <source>
        <dbReference type="ARBA" id="ARBA00022801"/>
    </source>
</evidence>
<dbReference type="PRINTS" id="PR00502">
    <property type="entry name" value="NUDIXFAMILY"/>
</dbReference>
<evidence type="ECO:0000256" key="21">
    <source>
        <dbReference type="ARBA" id="ARBA00048002"/>
    </source>
</evidence>
<comment type="catalytic activity">
    <reaction evidence="11">
        <text>2-oxo-dATP + H2O = 2-oxo-dAMP + diphosphate + H(+)</text>
        <dbReference type="Rhea" id="RHEA:31583"/>
        <dbReference type="ChEBI" id="CHEBI:15377"/>
        <dbReference type="ChEBI" id="CHEBI:15378"/>
        <dbReference type="ChEBI" id="CHEBI:33019"/>
        <dbReference type="ChEBI" id="CHEBI:63212"/>
        <dbReference type="ChEBI" id="CHEBI:77897"/>
        <dbReference type="EC" id="3.6.1.56"/>
    </reaction>
    <physiologicalReaction direction="left-to-right" evidence="11">
        <dbReference type="Rhea" id="RHEA:31584"/>
    </physiologicalReaction>
</comment>
<evidence type="ECO:0000256" key="16">
    <source>
        <dbReference type="ARBA" id="ARBA00029673"/>
    </source>
</evidence>
<dbReference type="GO" id="GO:0003723">
    <property type="term" value="F:RNA binding"/>
    <property type="evidence" value="ECO:0007669"/>
    <property type="project" value="UniProtKB-KW"/>
</dbReference>
<evidence type="ECO:0000256" key="23">
    <source>
        <dbReference type="ARBA" id="ARBA00049032"/>
    </source>
</evidence>
<comment type="catalytic activity">
    <reaction evidence="12">
        <text>8-oxo-dGTP + H2O = 8-oxo-dGMP + diphosphate + H(+)</text>
        <dbReference type="Rhea" id="RHEA:31575"/>
        <dbReference type="ChEBI" id="CHEBI:15377"/>
        <dbReference type="ChEBI" id="CHEBI:15378"/>
        <dbReference type="ChEBI" id="CHEBI:33019"/>
        <dbReference type="ChEBI" id="CHEBI:63224"/>
        <dbReference type="ChEBI" id="CHEBI:77896"/>
    </reaction>
    <physiologicalReaction direction="left-to-right" evidence="12">
        <dbReference type="Rhea" id="RHEA:31576"/>
    </physiologicalReaction>
</comment>
<comment type="catalytic activity">
    <reaction evidence="10">
        <text>8-oxo-dATP + H2O = 8-oxo-dAMP + diphosphate + H(+)</text>
        <dbReference type="Rhea" id="RHEA:65396"/>
        <dbReference type="ChEBI" id="CHEBI:15377"/>
        <dbReference type="ChEBI" id="CHEBI:15378"/>
        <dbReference type="ChEBI" id="CHEBI:33019"/>
        <dbReference type="ChEBI" id="CHEBI:71361"/>
        <dbReference type="ChEBI" id="CHEBI:172871"/>
    </reaction>
    <physiologicalReaction direction="left-to-right" evidence="10">
        <dbReference type="Rhea" id="RHEA:65397"/>
    </physiologicalReaction>
</comment>
<dbReference type="Gene3D" id="3.90.79.10">
    <property type="entry name" value="Nucleoside Triphosphate Pyrophosphohydrolase"/>
    <property type="match status" value="1"/>
</dbReference>
<keyword evidence="8" id="KW-0460">Magnesium</keyword>
<comment type="catalytic activity">
    <reaction evidence="23">
        <text>N(6)-methyl-dATP + H2O = N(6)-methyl-dAMP + diphosphate + H(+)</text>
        <dbReference type="Rhea" id="RHEA:67604"/>
        <dbReference type="ChEBI" id="CHEBI:15377"/>
        <dbReference type="ChEBI" id="CHEBI:15378"/>
        <dbReference type="ChEBI" id="CHEBI:33019"/>
        <dbReference type="ChEBI" id="CHEBI:169976"/>
        <dbReference type="ChEBI" id="CHEBI:172872"/>
    </reaction>
    <physiologicalReaction direction="left-to-right" evidence="23">
        <dbReference type="Rhea" id="RHEA:67605"/>
    </physiologicalReaction>
</comment>
<dbReference type="PANTHER" id="PTHR43758">
    <property type="entry name" value="7,8-DIHYDRO-8-OXOGUANINE TRIPHOSPHATASE"/>
    <property type="match status" value="1"/>
</dbReference>
<sequence length="155" mass="18320">MTTVATVVYLLRNGKVLLIRKKKGFGAGKYNGVGGKVEPGEDLEESARREVLEEVGVRVGRLEYRGWLEFYSVDEKPDWVVYVFVSRDFEGEPRQTEEADPYWFEVDALPLDEMWEDDRYWLPRVLNGEKVRGVFRFDEDYTKLLEWRVEELRES</sequence>
<evidence type="ECO:0000256" key="12">
    <source>
        <dbReference type="ARBA" id="ARBA00024486"/>
    </source>
</evidence>
<dbReference type="GO" id="GO:0008828">
    <property type="term" value="F:dATP diphosphatase activity"/>
    <property type="evidence" value="ECO:0007669"/>
    <property type="project" value="UniProtKB-EC"/>
</dbReference>
<evidence type="ECO:0000256" key="11">
    <source>
        <dbReference type="ARBA" id="ARBA00024459"/>
    </source>
</evidence>
<dbReference type="AlphaFoldDB" id="A0A7C3WKJ4"/>
<dbReference type="InterPro" id="IPR000086">
    <property type="entry name" value="NUDIX_hydrolase_dom"/>
</dbReference>
<dbReference type="GO" id="GO:0005737">
    <property type="term" value="C:cytoplasm"/>
    <property type="evidence" value="ECO:0007669"/>
    <property type="project" value="UniProtKB-SubCell"/>
</dbReference>
<gene>
    <name evidence="27" type="ORF">ENM88_03105</name>
    <name evidence="26" type="ORF">ENV88_06635</name>
</gene>
<dbReference type="GO" id="GO:0046872">
    <property type="term" value="F:metal ion binding"/>
    <property type="evidence" value="ECO:0007669"/>
    <property type="project" value="UniProtKB-KW"/>
</dbReference>
<accession>A0A7C3WKJ4</accession>
<comment type="catalytic activity">
    <reaction evidence="21">
        <text>N(6)-methyl-ATP + H2O = N(6)-methyl-AMP + diphosphate + H(+)</text>
        <dbReference type="Rhea" id="RHEA:67608"/>
        <dbReference type="ChEBI" id="CHEBI:15377"/>
        <dbReference type="ChEBI" id="CHEBI:15378"/>
        <dbReference type="ChEBI" id="CHEBI:33019"/>
        <dbReference type="ChEBI" id="CHEBI:144842"/>
        <dbReference type="ChEBI" id="CHEBI:172873"/>
    </reaction>
    <physiologicalReaction direction="left-to-right" evidence="21">
        <dbReference type="Rhea" id="RHEA:67609"/>
    </physiologicalReaction>
</comment>
<comment type="subunit">
    <text evidence="4">Monomer.</text>
</comment>
<dbReference type="EMBL" id="DRZM01000091">
    <property type="protein sequence ID" value="HHP04721.1"/>
    <property type="molecule type" value="Genomic_DNA"/>
</dbReference>
<dbReference type="GO" id="GO:0008413">
    <property type="term" value="F:8-oxo-7,8-dihydroguanosine triphosphate pyrophosphatase activity"/>
    <property type="evidence" value="ECO:0007669"/>
    <property type="project" value="InterPro"/>
</dbReference>
<dbReference type="EMBL" id="DTIB01000111">
    <property type="protein sequence ID" value="HGB25679.1"/>
    <property type="molecule type" value="Genomic_DNA"/>
</dbReference>
<dbReference type="GO" id="GO:0042262">
    <property type="term" value="P:DNA protection"/>
    <property type="evidence" value="ECO:0007669"/>
    <property type="project" value="InterPro"/>
</dbReference>
<dbReference type="InterPro" id="IPR020476">
    <property type="entry name" value="Nudix_hydrolase"/>
</dbReference>
<dbReference type="SUPFAM" id="SSF55811">
    <property type="entry name" value="Nudix"/>
    <property type="match status" value="1"/>
</dbReference>
<evidence type="ECO:0000256" key="8">
    <source>
        <dbReference type="ARBA" id="ARBA00022842"/>
    </source>
</evidence>
<dbReference type="PROSITE" id="PS51462">
    <property type="entry name" value="NUDIX"/>
    <property type="match status" value="1"/>
</dbReference>
<comment type="subcellular location">
    <subcellularLocation>
        <location evidence="2">Cytoplasm</location>
    </subcellularLocation>
</comment>
<evidence type="ECO:0000256" key="14">
    <source>
        <dbReference type="ARBA" id="ARBA00026103"/>
    </source>
</evidence>
<evidence type="ECO:0000256" key="22">
    <source>
        <dbReference type="ARBA" id="ARBA00048894"/>
    </source>
</evidence>
<dbReference type="EC" id="3.6.1.56" evidence="14"/>
<evidence type="ECO:0000256" key="24">
    <source>
        <dbReference type="ARBA" id="ARBA00053094"/>
    </source>
</evidence>
<comment type="catalytic activity">
    <reaction evidence="13">
        <text>2-oxo-ATP + H2O = 2-oxo-AMP + diphosphate + H(+)</text>
        <dbReference type="Rhea" id="RHEA:67392"/>
        <dbReference type="ChEBI" id="CHEBI:15377"/>
        <dbReference type="ChEBI" id="CHEBI:15378"/>
        <dbReference type="ChEBI" id="CHEBI:33019"/>
        <dbReference type="ChEBI" id="CHEBI:71395"/>
        <dbReference type="ChEBI" id="CHEBI:172878"/>
    </reaction>
    <physiologicalReaction direction="left-to-right" evidence="13">
        <dbReference type="Rhea" id="RHEA:67393"/>
    </physiologicalReaction>
</comment>
<name>A0A7C3WKJ4_THEPE</name>
<evidence type="ECO:0000256" key="13">
    <source>
        <dbReference type="ARBA" id="ARBA00024596"/>
    </source>
</evidence>